<dbReference type="SUPFAM" id="SSF56935">
    <property type="entry name" value="Porins"/>
    <property type="match status" value="1"/>
</dbReference>
<keyword evidence="3 7" id="KW-1134">Transmembrane beta strand</keyword>
<dbReference type="STRING" id="29529.SAMN04488122_5965"/>
<evidence type="ECO:0000256" key="8">
    <source>
        <dbReference type="SAM" id="Phobius"/>
    </source>
</evidence>
<dbReference type="SUPFAM" id="SSF49464">
    <property type="entry name" value="Carboxypeptidase regulatory domain-like"/>
    <property type="match status" value="1"/>
</dbReference>
<evidence type="ECO:0000256" key="1">
    <source>
        <dbReference type="ARBA" id="ARBA00004571"/>
    </source>
</evidence>
<gene>
    <name evidence="10" type="ORF">SAMN04488122_5965</name>
</gene>
<evidence type="ECO:0000256" key="7">
    <source>
        <dbReference type="PROSITE-ProRule" id="PRU01360"/>
    </source>
</evidence>
<dbReference type="Pfam" id="PF07715">
    <property type="entry name" value="Plug"/>
    <property type="match status" value="1"/>
</dbReference>
<dbReference type="InterPro" id="IPR012910">
    <property type="entry name" value="Plug_dom"/>
</dbReference>
<evidence type="ECO:0000256" key="3">
    <source>
        <dbReference type="ARBA" id="ARBA00022452"/>
    </source>
</evidence>
<accession>A0A1I0SC30</accession>
<dbReference type="GO" id="GO:0009279">
    <property type="term" value="C:cell outer membrane"/>
    <property type="evidence" value="ECO:0007669"/>
    <property type="project" value="UniProtKB-SubCell"/>
</dbReference>
<name>A0A1I0SC30_9BACT</name>
<feature type="domain" description="TonB-dependent receptor plug" evidence="9">
    <location>
        <begin position="252"/>
        <end position="377"/>
    </location>
</feature>
<keyword evidence="4 7" id="KW-0812">Transmembrane</keyword>
<dbReference type="NCBIfam" id="TIGR04057">
    <property type="entry name" value="SusC_RagA_signa"/>
    <property type="match status" value="1"/>
</dbReference>
<evidence type="ECO:0000256" key="6">
    <source>
        <dbReference type="ARBA" id="ARBA00023237"/>
    </source>
</evidence>
<dbReference type="InterPro" id="IPR008969">
    <property type="entry name" value="CarboxyPept-like_regulatory"/>
</dbReference>
<dbReference type="PROSITE" id="PS52016">
    <property type="entry name" value="TONB_DEPENDENT_REC_3"/>
    <property type="match status" value="1"/>
</dbReference>
<reference evidence="11" key="1">
    <citation type="submission" date="2016-10" db="EMBL/GenBank/DDBJ databases">
        <authorList>
            <person name="Varghese N."/>
            <person name="Submissions S."/>
        </authorList>
    </citation>
    <scope>NUCLEOTIDE SEQUENCE [LARGE SCALE GENOMIC DNA]</scope>
    <source>
        <strain evidence="11">DSM 3695</strain>
    </source>
</reference>
<dbReference type="InterPro" id="IPR023997">
    <property type="entry name" value="TonB-dep_OMP_SusC/RagA_CS"/>
</dbReference>
<feature type="transmembrane region" description="Helical" evidence="8">
    <location>
        <begin position="28"/>
        <end position="47"/>
    </location>
</feature>
<dbReference type="InterPro" id="IPR023996">
    <property type="entry name" value="TonB-dep_OMP_SusC/RagA"/>
</dbReference>
<dbReference type="Gene3D" id="2.170.130.10">
    <property type="entry name" value="TonB-dependent receptor, plug domain"/>
    <property type="match status" value="1"/>
</dbReference>
<keyword evidence="8" id="KW-1133">Transmembrane helix</keyword>
<keyword evidence="2 7" id="KW-0813">Transport</keyword>
<dbReference type="Proteomes" id="UP000199310">
    <property type="component" value="Unassembled WGS sequence"/>
</dbReference>
<evidence type="ECO:0000256" key="2">
    <source>
        <dbReference type="ARBA" id="ARBA00022448"/>
    </source>
</evidence>
<evidence type="ECO:0000256" key="5">
    <source>
        <dbReference type="ARBA" id="ARBA00023136"/>
    </source>
</evidence>
<dbReference type="NCBIfam" id="TIGR04056">
    <property type="entry name" value="OMP_RagA_SusC"/>
    <property type="match status" value="1"/>
</dbReference>
<evidence type="ECO:0000256" key="4">
    <source>
        <dbReference type="ARBA" id="ARBA00022692"/>
    </source>
</evidence>
<comment type="subcellular location">
    <subcellularLocation>
        <location evidence="1 7">Cell outer membrane</location>
        <topology evidence="1 7">Multi-pass membrane protein</topology>
    </subcellularLocation>
</comment>
<dbReference type="Pfam" id="PF13715">
    <property type="entry name" value="CarbopepD_reg_2"/>
    <property type="match status" value="1"/>
</dbReference>
<dbReference type="Gene3D" id="2.60.40.1120">
    <property type="entry name" value="Carboxypeptidase-like, regulatory domain"/>
    <property type="match status" value="1"/>
</dbReference>
<keyword evidence="5 7" id="KW-0472">Membrane</keyword>
<comment type="similarity">
    <text evidence="7">Belongs to the TonB-dependent receptor family.</text>
</comment>
<organism evidence="10 11">
    <name type="scientific">Chitinophaga arvensicola</name>
    <dbReference type="NCBI Taxonomy" id="29529"/>
    <lineage>
        <taxon>Bacteria</taxon>
        <taxon>Pseudomonadati</taxon>
        <taxon>Bacteroidota</taxon>
        <taxon>Chitinophagia</taxon>
        <taxon>Chitinophagales</taxon>
        <taxon>Chitinophagaceae</taxon>
        <taxon>Chitinophaga</taxon>
    </lineage>
</organism>
<dbReference type="OrthoDB" id="1094723at2"/>
<keyword evidence="6 7" id="KW-0998">Cell outer membrane</keyword>
<dbReference type="InterPro" id="IPR039426">
    <property type="entry name" value="TonB-dep_rcpt-like"/>
</dbReference>
<dbReference type="AlphaFoldDB" id="A0A1I0SC30"/>
<dbReference type="InterPro" id="IPR036942">
    <property type="entry name" value="Beta-barrel_TonB_sf"/>
</dbReference>
<dbReference type="Gene3D" id="3.55.50.30">
    <property type="match status" value="1"/>
</dbReference>
<keyword evidence="11" id="KW-1185">Reference proteome</keyword>
<evidence type="ECO:0000313" key="11">
    <source>
        <dbReference type="Proteomes" id="UP000199310"/>
    </source>
</evidence>
<evidence type="ECO:0000259" key="9">
    <source>
        <dbReference type="Pfam" id="PF07715"/>
    </source>
</evidence>
<evidence type="ECO:0000313" key="10">
    <source>
        <dbReference type="EMBL" id="SEW54224.1"/>
    </source>
</evidence>
<protein>
    <submittedName>
        <fullName evidence="10">TonB-linked outer membrane protein, SusC/RagA family</fullName>
    </submittedName>
</protein>
<dbReference type="EMBL" id="FOJG01000002">
    <property type="protein sequence ID" value="SEW54224.1"/>
    <property type="molecule type" value="Genomic_DNA"/>
</dbReference>
<dbReference type="Gene3D" id="2.40.170.20">
    <property type="entry name" value="TonB-dependent receptor, beta-barrel domain"/>
    <property type="match status" value="1"/>
</dbReference>
<sequence>MDLISVRDRYVPIRINQSYIKKKGKTGFIMKIIFLYFFLLTMSAQLLTAASVSGQELGKKTITLGLKDETLHGAIRKIEQASGFLFAYPPTAVAKYKHINLPAASRSVSATLNAVLENTNLAYREVDSSVILFVKPASRAGITDNEEADQQQPPVVITGRILDEKNGDHIVGATIIEKGNKVLNGTTSNEVGAFSIPVTLSGGKATLMISYVGYETKEVEVRKSATLTVKLSTSSKSLNAVVVTGLFSRPAENFTGAASSYTKEELTKVAGNNVLSALRALDPSFQMPENINNGSNPNALPNVVVRGGNSLGSLNGTNQSSVYDFTTNPNTPLFIMDGFEVSLQRVNDLDMNRIAKVTILKDAAATSIYGSRAANGVIVLETIRPREGSLRVTYTGSVVAELPDLKGYDLVNSKEKLQLEKEAGLYNGYPNPVWQERKDFMYNYRLAEVAKGVNTDWLSVPLRNGIGSTHNLYLEGGSDAVMYGMSGTYNNFEGVMKGSGRKNISGNTYLSYRYKKFLFRNDLTLNFNKAVNSPYGSFYTYTTLNPYWSPYDENGKAKYYLEDIRFNDGSRLASAINPVYDVSLHTLDQYSQQNITNNFFAQWQAKEWLRFTGRFAYQRTTNGSDQFLPAQSTAFDSIPVERSYDKGSYTKGYGLRNTLDGSFMIDVNKSFDRHMFFGSLGTTIREDKLSAESYTVSGFPNDKLDQVTLGNGYKTGARPFGTEGITRLLGYFANVSYAYDNRYLLDVSYRLDGSSQFGSSKRFASFWSVGGGWNLHKERFLQNSRAINMLKLRYSYGYTGSSNFASYLGLTTSKYYTDQDYLYHLGTTLMGFGNPNLAWQQTAKSNFGLDGTFFNRLNITANYFEEKTKGSVVAITTAPSTGFSMYMDNMGDVVSKGYEVKLNYTIFSNPRNRDSWSVFANGMHIKNKIEKISNTLEQLNKKNTDSFSTAPLARYAEGRSTTAIWAVPSLGIDPATGREIYRTRNGGTSMEYDPLDQVIVGDARPILEGTFGTNFEKRGIGVNLYFRYRVGGDAYNQTLIDRVESADMKLNVDRRVFEQRWKKPGDVTFFKGIVDANGYTITSTTYATSRFVQKDNWLSLENASVYYRLSDAQNRQIHLHDTKITFFTSQLFWWSSIKRERGLAYPFSRSFTLQLQTTF</sequence>
<dbReference type="InterPro" id="IPR037066">
    <property type="entry name" value="Plug_dom_sf"/>
</dbReference>
<proteinExistence type="inferred from homology"/>